<proteinExistence type="predicted"/>
<dbReference type="EMBL" id="JADBJN010000004">
    <property type="protein sequence ID" value="KAG5669042.1"/>
    <property type="molecule type" value="Genomic_DNA"/>
</dbReference>
<sequence>MNFTKGQIFTEFHTNDDFKRVSKREAISVGLFFIQEKLENNLTKEGQQEVSAIIKVLHNKFTKQNYISDGKIEKLQQKTDWNSICLTVKNEWICEQDKKDREEAKKIGRRMWK</sequence>
<evidence type="ECO:0000313" key="2">
    <source>
        <dbReference type="Proteomes" id="UP001107558"/>
    </source>
</evidence>
<protein>
    <submittedName>
        <fullName evidence="1">Uncharacterized protein</fullName>
    </submittedName>
</protein>
<keyword evidence="2" id="KW-1185">Reference proteome</keyword>
<accession>A0A9J6BH59</accession>
<evidence type="ECO:0000313" key="1">
    <source>
        <dbReference type="EMBL" id="KAG5669042.1"/>
    </source>
</evidence>
<reference evidence="1" key="1">
    <citation type="submission" date="2021-03" db="EMBL/GenBank/DDBJ databases">
        <title>Chromosome level genome of the anhydrobiotic midge Polypedilum vanderplanki.</title>
        <authorList>
            <person name="Yoshida Y."/>
            <person name="Kikawada T."/>
            <person name="Gusev O."/>
        </authorList>
    </citation>
    <scope>NUCLEOTIDE SEQUENCE</scope>
    <source>
        <strain evidence="1">NIAS01</strain>
        <tissue evidence="1">Whole body or cell culture</tissue>
    </source>
</reference>
<dbReference type="Proteomes" id="UP001107558">
    <property type="component" value="Chromosome 4"/>
</dbReference>
<name>A0A9J6BH59_POLVA</name>
<organism evidence="1 2">
    <name type="scientific">Polypedilum vanderplanki</name>
    <name type="common">Sleeping chironomid midge</name>
    <dbReference type="NCBI Taxonomy" id="319348"/>
    <lineage>
        <taxon>Eukaryota</taxon>
        <taxon>Metazoa</taxon>
        <taxon>Ecdysozoa</taxon>
        <taxon>Arthropoda</taxon>
        <taxon>Hexapoda</taxon>
        <taxon>Insecta</taxon>
        <taxon>Pterygota</taxon>
        <taxon>Neoptera</taxon>
        <taxon>Endopterygota</taxon>
        <taxon>Diptera</taxon>
        <taxon>Nematocera</taxon>
        <taxon>Chironomoidea</taxon>
        <taxon>Chironomidae</taxon>
        <taxon>Chironominae</taxon>
        <taxon>Polypedilum</taxon>
        <taxon>Polypedilum</taxon>
    </lineage>
</organism>
<dbReference type="AlphaFoldDB" id="A0A9J6BH59"/>
<gene>
    <name evidence="1" type="ORF">PVAND_016943</name>
</gene>
<comment type="caution">
    <text evidence="1">The sequence shown here is derived from an EMBL/GenBank/DDBJ whole genome shotgun (WGS) entry which is preliminary data.</text>
</comment>